<evidence type="ECO:0000256" key="2">
    <source>
        <dbReference type="ARBA" id="ARBA00001957"/>
    </source>
</evidence>
<dbReference type="PROSITE" id="PS00606">
    <property type="entry name" value="KS3_1"/>
    <property type="match status" value="1"/>
</dbReference>
<dbReference type="CDD" id="cd00833">
    <property type="entry name" value="PKS"/>
    <property type="match status" value="1"/>
</dbReference>
<dbReference type="PROSITE" id="PS00455">
    <property type="entry name" value="AMP_BINDING"/>
    <property type="match status" value="1"/>
</dbReference>
<dbReference type="RefSeq" id="WP_183772689.1">
    <property type="nucleotide sequence ID" value="NZ_JACIDK010000003.1"/>
</dbReference>
<dbReference type="Gene3D" id="3.30.300.30">
    <property type="match status" value="1"/>
</dbReference>
<dbReference type="InterPro" id="IPR018201">
    <property type="entry name" value="Ketoacyl_synth_AS"/>
</dbReference>
<dbReference type="Pfam" id="PF00501">
    <property type="entry name" value="AMP-binding"/>
    <property type="match status" value="1"/>
</dbReference>
<comment type="cofactor">
    <cofactor evidence="1">
        <name>NADP(+)</name>
        <dbReference type="ChEBI" id="CHEBI:58349"/>
    </cofactor>
</comment>
<dbReference type="PROSITE" id="PS50075">
    <property type="entry name" value="CARRIER"/>
    <property type="match status" value="2"/>
</dbReference>
<dbReference type="SMART" id="SM00822">
    <property type="entry name" value="PKS_KR"/>
    <property type="match status" value="1"/>
</dbReference>
<reference evidence="27 28" key="1">
    <citation type="submission" date="2020-08" db="EMBL/GenBank/DDBJ databases">
        <title>Genomic Encyclopedia of Type Strains, Phase IV (KMG-IV): sequencing the most valuable type-strain genomes for metagenomic binning, comparative biology and taxonomic classification.</title>
        <authorList>
            <person name="Goeker M."/>
        </authorList>
    </citation>
    <scope>NUCLEOTIDE SEQUENCE [LARGE SCALE GENOMIC DNA]</scope>
    <source>
        <strain evidence="27 28">DSM 21793</strain>
    </source>
</reference>
<evidence type="ECO:0000256" key="13">
    <source>
        <dbReference type="ARBA" id="ARBA00050973"/>
    </source>
</evidence>
<dbReference type="PROSITE" id="PS52004">
    <property type="entry name" value="KS3_2"/>
    <property type="match status" value="1"/>
</dbReference>
<keyword evidence="28" id="KW-1185">Reference proteome</keyword>
<feature type="region of interest" description="N-terminal hotdog fold" evidence="23">
    <location>
        <begin position="1316"/>
        <end position="1437"/>
    </location>
</feature>
<evidence type="ECO:0000256" key="9">
    <source>
        <dbReference type="ARBA" id="ARBA00023002"/>
    </source>
</evidence>
<dbReference type="Pfam" id="PF13193">
    <property type="entry name" value="AMP-binding_C"/>
    <property type="match status" value="1"/>
</dbReference>
<dbReference type="PANTHER" id="PTHR43775">
    <property type="entry name" value="FATTY ACID SYNTHASE"/>
    <property type="match status" value="1"/>
</dbReference>
<evidence type="ECO:0000256" key="7">
    <source>
        <dbReference type="ARBA" id="ARBA00022832"/>
    </source>
</evidence>
<dbReference type="InterPro" id="IPR025110">
    <property type="entry name" value="AMP-bd_C"/>
</dbReference>
<evidence type="ECO:0000256" key="11">
    <source>
        <dbReference type="ARBA" id="ARBA00023268"/>
    </source>
</evidence>
<evidence type="ECO:0000259" key="24">
    <source>
        <dbReference type="PROSITE" id="PS50075"/>
    </source>
</evidence>
<dbReference type="InterPro" id="IPR020807">
    <property type="entry name" value="PKS_DH"/>
</dbReference>
<comment type="caution">
    <text evidence="27">The sequence shown here is derived from an EMBL/GenBank/DDBJ whole genome shotgun (WGS) entry which is preliminary data.</text>
</comment>
<keyword evidence="8" id="KW-0521">NADP</keyword>
<name>A0A839ZZX4_9CAUL</name>
<dbReference type="Pfam" id="PF00109">
    <property type="entry name" value="ketoacyl-synt"/>
    <property type="match status" value="1"/>
</dbReference>
<dbReference type="Gene3D" id="3.40.50.720">
    <property type="entry name" value="NAD(P)-binding Rossmann-like Domain"/>
    <property type="match status" value="1"/>
</dbReference>
<evidence type="ECO:0000256" key="17">
    <source>
        <dbReference type="ARBA" id="ARBA00058455"/>
    </source>
</evidence>
<feature type="region of interest" description="C-terminal hotdog fold" evidence="23">
    <location>
        <begin position="1449"/>
        <end position="1588"/>
    </location>
</feature>
<keyword evidence="5" id="KW-0808">Transferase</keyword>
<dbReference type="InterPro" id="IPR016035">
    <property type="entry name" value="Acyl_Trfase/lysoPLipase"/>
</dbReference>
<dbReference type="Pfam" id="PF02801">
    <property type="entry name" value="Ketoacyl-synt_C"/>
    <property type="match status" value="1"/>
</dbReference>
<dbReference type="SUPFAM" id="SSF52777">
    <property type="entry name" value="CoA-dependent acyltransferases"/>
    <property type="match status" value="2"/>
</dbReference>
<dbReference type="InterPro" id="IPR020841">
    <property type="entry name" value="PKS_Beta-ketoAc_synthase_dom"/>
</dbReference>
<evidence type="ECO:0000256" key="21">
    <source>
        <dbReference type="ARBA" id="ARBA00078169"/>
    </source>
</evidence>
<evidence type="ECO:0000259" key="25">
    <source>
        <dbReference type="PROSITE" id="PS52004"/>
    </source>
</evidence>
<dbReference type="SUPFAM" id="SSF47336">
    <property type="entry name" value="ACP-like"/>
    <property type="match status" value="2"/>
</dbReference>
<evidence type="ECO:0000256" key="6">
    <source>
        <dbReference type="ARBA" id="ARBA00022737"/>
    </source>
</evidence>
<dbReference type="InterPro" id="IPR045851">
    <property type="entry name" value="AMP-bd_C_sf"/>
</dbReference>
<dbReference type="InterPro" id="IPR049900">
    <property type="entry name" value="PKS_mFAS_DH"/>
</dbReference>
<dbReference type="FunFam" id="3.40.50.980:FF:000001">
    <property type="entry name" value="Non-ribosomal peptide synthetase"/>
    <property type="match status" value="1"/>
</dbReference>
<evidence type="ECO:0000256" key="15">
    <source>
        <dbReference type="ARBA" id="ARBA00052119"/>
    </source>
</evidence>
<protein>
    <recommendedName>
        <fullName evidence="19">Phenolphthiocerol/phthiocerol polyketide synthase subunit E</fullName>
        <ecNumber evidence="18">2.3.1.292</ecNumber>
    </recommendedName>
    <alternativeName>
        <fullName evidence="21">(Phenol)carboxyphthiodiolenone synthase subunit E</fullName>
    </alternativeName>
    <alternativeName>
        <fullName evidence="22">Beta-ketoacyl-acyl-carrier-protein synthase I</fullName>
    </alternativeName>
    <alternativeName>
        <fullName evidence="20">Phthiocerol synthesis polyketide synthase type I PpsE</fullName>
    </alternativeName>
</protein>
<keyword evidence="10" id="KW-0443">Lipid metabolism</keyword>
<dbReference type="GO" id="GO:0004315">
    <property type="term" value="F:3-oxoacyl-[acyl-carrier-protein] synthase activity"/>
    <property type="evidence" value="ECO:0007669"/>
    <property type="project" value="InterPro"/>
</dbReference>
<dbReference type="Gene3D" id="3.30.70.3290">
    <property type="match status" value="1"/>
</dbReference>
<dbReference type="SUPFAM" id="SSF56801">
    <property type="entry name" value="Acetyl-CoA synthetase-like"/>
    <property type="match status" value="1"/>
</dbReference>
<feature type="domain" description="Ketosynthase family 3 (KS3)" evidence="25">
    <location>
        <begin position="11"/>
        <end position="436"/>
    </location>
</feature>
<evidence type="ECO:0000256" key="5">
    <source>
        <dbReference type="ARBA" id="ARBA00022679"/>
    </source>
</evidence>
<dbReference type="InterPro" id="IPR050091">
    <property type="entry name" value="PKS_NRPS_Biosynth_Enz"/>
</dbReference>
<dbReference type="SUPFAM" id="SSF55048">
    <property type="entry name" value="Probable ACP-binding domain of malonyl-CoA ACP transacylase"/>
    <property type="match status" value="1"/>
</dbReference>
<dbReference type="Pfam" id="PF08659">
    <property type="entry name" value="KR"/>
    <property type="match status" value="1"/>
</dbReference>
<dbReference type="FunFam" id="1.10.1200.10:FF:000016">
    <property type="entry name" value="Non-ribosomal peptide synthase"/>
    <property type="match status" value="1"/>
</dbReference>
<dbReference type="Gene3D" id="3.40.50.980">
    <property type="match status" value="2"/>
</dbReference>
<comment type="similarity">
    <text evidence="12">In the C-terminal section; belongs to the NRP synthetase family.</text>
</comment>
<dbReference type="FunFam" id="1.10.1200.10:FF:000005">
    <property type="entry name" value="Nonribosomal peptide synthetase 1"/>
    <property type="match status" value="1"/>
</dbReference>
<dbReference type="InterPro" id="IPR001031">
    <property type="entry name" value="Thioesterase"/>
</dbReference>
<comment type="cofactor">
    <cofactor evidence="2">
        <name>pantetheine 4'-phosphate</name>
        <dbReference type="ChEBI" id="CHEBI:47942"/>
    </cofactor>
</comment>
<dbReference type="SUPFAM" id="SSF52151">
    <property type="entry name" value="FabD/lysophospholipase-like"/>
    <property type="match status" value="1"/>
</dbReference>
<evidence type="ECO:0000256" key="20">
    <source>
        <dbReference type="ARBA" id="ARBA00075053"/>
    </source>
</evidence>
<feature type="active site" description="Proton donor; for dehydratase activity" evidence="23">
    <location>
        <position position="1507"/>
    </location>
</feature>
<dbReference type="PANTHER" id="PTHR43775:SF37">
    <property type="entry name" value="SI:DKEY-61P9.11"/>
    <property type="match status" value="1"/>
</dbReference>
<evidence type="ECO:0000256" key="18">
    <source>
        <dbReference type="ARBA" id="ARBA00066974"/>
    </source>
</evidence>
<proteinExistence type="inferred from homology"/>
<evidence type="ECO:0000256" key="14">
    <source>
        <dbReference type="ARBA" id="ARBA00051971"/>
    </source>
</evidence>
<dbReference type="SMART" id="SM00823">
    <property type="entry name" value="PKS_PP"/>
    <property type="match status" value="2"/>
</dbReference>
<comment type="catalytic activity">
    <reaction evidence="14">
        <text>19-(4-hydroxyphenyl)nonadecanoyl-[(phenol)carboxyphthiodiolenone synthase] + 2 (S)-methylmalonyl-CoA + 3 malonyl-CoA + 5 NADPH + 10 H(+) = C37-(phenol)carboxyphthiodiolenone-[(phenol)carboxyphthiodiolenone synthase] + 5 CO2 + 5 NADP(+) + 5 CoA + 2 H2O</text>
        <dbReference type="Rhea" id="RHEA:57760"/>
        <dbReference type="Rhea" id="RHEA-COMP:14273"/>
        <dbReference type="Rhea" id="RHEA-COMP:14990"/>
        <dbReference type="ChEBI" id="CHEBI:15377"/>
        <dbReference type="ChEBI" id="CHEBI:15378"/>
        <dbReference type="ChEBI" id="CHEBI:16526"/>
        <dbReference type="ChEBI" id="CHEBI:57287"/>
        <dbReference type="ChEBI" id="CHEBI:57327"/>
        <dbReference type="ChEBI" id="CHEBI:57384"/>
        <dbReference type="ChEBI" id="CHEBI:57783"/>
        <dbReference type="ChEBI" id="CHEBI:58349"/>
        <dbReference type="ChEBI" id="CHEBI:133301"/>
        <dbReference type="ChEBI" id="CHEBI:142260"/>
        <dbReference type="EC" id="2.3.1.292"/>
    </reaction>
</comment>
<dbReference type="NCBIfam" id="TIGR01733">
    <property type="entry name" value="AA-adenyl-dom"/>
    <property type="match status" value="1"/>
</dbReference>
<accession>A0A839ZZX4</accession>
<dbReference type="Gene3D" id="3.40.50.1820">
    <property type="entry name" value="alpha/beta hydrolase"/>
    <property type="match status" value="1"/>
</dbReference>
<dbReference type="Gene3D" id="2.30.38.10">
    <property type="entry name" value="Luciferase, Domain 3"/>
    <property type="match status" value="1"/>
</dbReference>
<feature type="domain" description="Carrier" evidence="24">
    <location>
        <begin position="2713"/>
        <end position="2788"/>
    </location>
</feature>
<dbReference type="InterPro" id="IPR049551">
    <property type="entry name" value="PKS_DH_C"/>
</dbReference>
<dbReference type="InterPro" id="IPR000873">
    <property type="entry name" value="AMP-dep_synth/lig_dom"/>
</dbReference>
<dbReference type="InterPro" id="IPR014031">
    <property type="entry name" value="Ketoacyl_synth_C"/>
</dbReference>
<dbReference type="PROSITE" id="PS52019">
    <property type="entry name" value="PKS_MFAS_DH"/>
    <property type="match status" value="1"/>
</dbReference>
<dbReference type="GO" id="GO:0006633">
    <property type="term" value="P:fatty acid biosynthetic process"/>
    <property type="evidence" value="ECO:0007669"/>
    <property type="project" value="InterPro"/>
</dbReference>
<evidence type="ECO:0000313" key="27">
    <source>
        <dbReference type="EMBL" id="MBB3891584.1"/>
    </source>
</evidence>
<evidence type="ECO:0000256" key="22">
    <source>
        <dbReference type="ARBA" id="ARBA00084020"/>
    </source>
</evidence>
<dbReference type="InterPro" id="IPR001242">
    <property type="entry name" value="Condensation_dom"/>
</dbReference>
<sequence>MDRHDASAAPGNRIAIVGRAGRFPAARNVEEFWAMLRDARNAAQRLTDAELLARGVSRQQLADPNYVRVANVLPDMECFDAGFFGFSPREASILDPQHRHFLECGWEAFEDAGYVPEKFDGRIGVFAGSGMQAYLPFNLLSNPDLVEEIGLFLLRHTGNDKDFLTTRLSYLLNLTGPSVAVQTACSTSLVAVHTAISSLLNMECDMALAGGVTIELPHRVGYRYSEGEILSPDGLCRAFDDDSKGTVFGSGAALVVLRRYEDAVADGDDIKAVILASAVNNDGSGKASYLAPSVDGQAEAAAEALALSGVSPGDISYIETHGTGTPIGDPIELAALQEVYGAAPKAAIGIGSVKTNIGHLDTAAGAASLIKVVEAMRHRTLPASLNFSTPNSRFDFDGSPFRVVAQGGAWEPGGPLRAAVNSLGVGGTNAHVILEEAPRRAAQADDGAWKLFSFSARTRADLDRTRERWAAWLDGEVPNLRDVAFTLREGRRAFGERFTVAARNAQELQAAVSARSSAYRQQGSAGDSAPRIVFLFPGGGAQYPGAGAGMLAAFPVFGEAVRACFAALPATAPADLYDVMFRRDRDDAEAKAKLERSSYAIPALFILEYAYTQLWLSWGVKPDVVLAHSVGEYAGAVAAGTMQLADALKLVALRGKVMDAAPAGAMTSVPLSLERVQPHLGDRLDIAAVNTPETTVVSGQVADIERLEADLAKAGVEARRIHIEVAAHSRQLDGQLEPFRAGFEGVAFERPTVPMASSMRGGWAKDEDLSSAEYWVQHLRNTVRFADAARTVLAGEPSIVIEVGPGQTLGPLLEACDVPVPPRAVLYSSPRPRDATDEVGVALAALGGVWANGAEVDWSLAVPAGGARVSLPTYAFAKDRHWVEPGRGAARETAEEAPELVRRPDIPEWFEELGWSEQARGGRPPSLDGDWLVFAGADPLSEAVLERLGAAGAGLATVRAGAAFGRSGEAFTLRPQAQDDFEALSNALPSPPSRILYLWGLDPALADAAFSGAYLLARLLQQADLEQATHLTFVAQGAASVAGEPLVNPQAAALLGPVRVAPREIPGLSSVLVDVGEGAGLDALLAEAAAPGDSDHVALRAGRFVRSRKAAPVVKPRDLPQRLRKNGVYLITGGTGGIGREMVRWLAEKAQARLIVLSRHAEEDASVRAEIEALGGEVIFVPVDLTDPEATTRALESAAERFGAPNGVVHAAGVLDDAPLALQPLAAALAVMEPKLIGARTLDRLYPDGSLDFFAVVSSTSVLLGGAGQTSYAGANAALEAIAASRKDGFSIAWGAWRDTGMAARAYGAGSVAGGDPLLGARKDVADGSILFESVIDPETDWRVLDHVVNGASVLPGSAYMELAYAAANAVMAQRPFVLDALQFATAMTFERMPRRVVLRLDPAPDGYELVVESRAAMSAEPVEHMRARIVALDAAPPRPEPMGASDLPMSVVSGQPVQNKLIDFGPRWSCVGDIRMAQKQVVGEFALSDAFHGDLALHPLHPALLDMAATVGLALVPLNGDLYAPMSIGRMQVFGPLADRLVAHGELIASEEGRYASFKVAICGADGEVLVQLEDFALRAIADGRLAGAQPRQSVSSQVLSTGIRRLEAPELFARVFDHPARQIVVSPVSIDLLRLAMLEIPEAGQPQRQNQPQQEIADPVTARLAAIWSDILGVAGIAPEDDFFALGGHSLNAVRMIARVRKEFGVSLPLGKLFEAPRLEAFAALLGAGASPPQQVVQAPSELPAAQRSLEPRRVAMTEGQREIAGSILVERSTLIAYNLSFSMHVAGAIELPALRTALNALVDRHEVLRASFDLENATLTIGPQGGFELSENDLSRLGGQLAEAQRDALLRDAAGAPFDLASGPLLRVLSLRLPEGRSELVLIVHHMVCDGWSAGVLMRDLAVLYTAALEGRAAALPPAQGVSALVEAEAQWRGSAEAETHRRFWLDKYASSLPVMDLTFDKPHPATTTTAAARVVTRLDAELEAALRGVAQRADTPLRNLIFASFRYYLSMMVGSPDVTVGIPVAGQIAHGLDDIVAHGVSFLPVRATIERGASLRDLLSQARRDMLEAVEHQNYTHGALVRDLQAPRSSARHLLAPVVVNIDGLADLENIALGAAPVRIEVNSTGHEFFDLFFNQFDAPGRVELTWNYKTDLFLEATIQLHAGNVLALLRAIAETPDAMDRPMAALLSHGRQVAPASGEHADPGAAGPQTVTEVFRGVAAAHAGKVAVRFGDQTLTYAELDQRSDALAAMLAEAGVGPGQLVGISSHRSLSLVVAVLGVLKAGAGYAPFDVSLPEDRLRFMARDTGITVLLGDCPAAAQEGVRIIHWREFPQAPVAAPAVEVTGESIAYVMFTSGTTGTPKGVVLPHRSIIRMLCDTDWLEMSDKTVTLHSSAFAFDTSIIDLFASLLHGGTLVVPPDGTLSISQLADAIQSHGVNTLWLTSGLFHAIADVRPQTFASVKQVIVGGDIVSPVHVGRVMAACPNVVVINGYGPTESCVTNAHKVTQADLSRGMALPIGRAIPGTQSYILDENLNPVPDGIIGELGIAGRGLALGYWNRPELTAEKFVIAPWDPTLKLYRSGDLVLNPGDGVLRFFGRADTQVKVRGFRVELTEIEQALDAHPAIRQSVVAASVPEGQTDKVLAAYFVAQGAAPPAAELRGFLSARLPEFAIPSFFVAVDEIPLNANGKPDRRALPALRSQGAEDDADATLSGETEVRLAKIWSAVLGVKEISADANFFQMGGHSLLAVRLFDRVRSEFGHDLPLSTLFSNQTLRALAALLDASSPAPPTEANPDAEWDTSAIIHPGPGGDNRPLFIAGGVGGNVNNLMELGAQLGLYRAVVGFQTRGVLGHTPHETIEEMAAANIRYMRRHQPTGPYLLAGYSGGSLTAFEMARQLEEAGEQVERLFVLDTYAPGFAKEFRPPVRLGMGEWLLDEFQMLRIEGLPLFFERRARALRQRIMRGRLLTFFKNPSLSHSRYQIMQDIWMAAARKYEGGKISAPVTLFRTRPQRLLARRALELDPTLGWGAVSNPSTVETPWVEGDHLGMLKDQNARMLANLIESRITPQGGGATTLEMKDSIASISPNLARSA</sequence>
<keyword evidence="4" id="KW-0597">Phosphoprotein</keyword>
<dbReference type="GO" id="GO:0071770">
    <property type="term" value="P:DIM/DIP cell wall layer assembly"/>
    <property type="evidence" value="ECO:0007669"/>
    <property type="project" value="TreeGrafter"/>
</dbReference>
<evidence type="ECO:0000256" key="10">
    <source>
        <dbReference type="ARBA" id="ARBA00023098"/>
    </source>
</evidence>
<dbReference type="GO" id="GO:0004312">
    <property type="term" value="F:fatty acid synthase activity"/>
    <property type="evidence" value="ECO:0007669"/>
    <property type="project" value="TreeGrafter"/>
</dbReference>
<dbReference type="InterPro" id="IPR036736">
    <property type="entry name" value="ACP-like_sf"/>
</dbReference>
<dbReference type="CDD" id="cd12117">
    <property type="entry name" value="A_NRPS_Srf_like"/>
    <property type="match status" value="1"/>
</dbReference>
<dbReference type="Proteomes" id="UP000530564">
    <property type="component" value="Unassembled WGS sequence"/>
</dbReference>
<dbReference type="SMART" id="SM00827">
    <property type="entry name" value="PKS_AT"/>
    <property type="match status" value="1"/>
</dbReference>
<keyword evidence="3" id="KW-0596">Phosphopantetheine</keyword>
<feature type="active site" description="Proton acceptor; for dehydratase activity" evidence="23">
    <location>
        <position position="1347"/>
    </location>
</feature>
<comment type="catalytic activity">
    <reaction evidence="16">
        <text>icosanoyl-[(phenol)carboxyphthiodiolenone synthase] + 2 (S)-methylmalonyl-CoA + 3 malonyl-CoA + 5 NADPH + 10 H(+) = C32-carboxyphthiodiolenone-[(phenol)carboxyphthiodiolenone synthase] + 5 CO2 + 5 NADP(+) + 5 CoA + 2 H2O</text>
        <dbReference type="Rhea" id="RHEA:57748"/>
        <dbReference type="Rhea" id="RHEA-COMP:14985"/>
        <dbReference type="Rhea" id="RHEA-COMP:14986"/>
        <dbReference type="ChEBI" id="CHEBI:15377"/>
        <dbReference type="ChEBI" id="CHEBI:15378"/>
        <dbReference type="ChEBI" id="CHEBI:16526"/>
        <dbReference type="ChEBI" id="CHEBI:57287"/>
        <dbReference type="ChEBI" id="CHEBI:57327"/>
        <dbReference type="ChEBI" id="CHEBI:57384"/>
        <dbReference type="ChEBI" id="CHEBI:57783"/>
        <dbReference type="ChEBI" id="CHEBI:58349"/>
        <dbReference type="ChEBI" id="CHEBI:87848"/>
        <dbReference type="ChEBI" id="CHEBI:142236"/>
        <dbReference type="EC" id="2.3.1.292"/>
    </reaction>
</comment>
<dbReference type="InterPro" id="IPR032821">
    <property type="entry name" value="PKS_assoc"/>
</dbReference>
<dbReference type="InterPro" id="IPR029058">
    <property type="entry name" value="AB_hydrolase_fold"/>
</dbReference>
<keyword evidence="11" id="KW-0511">Multifunctional enzyme</keyword>
<dbReference type="InterPro" id="IPR006162">
    <property type="entry name" value="Ppantetheine_attach_site"/>
</dbReference>
<dbReference type="InterPro" id="IPR009081">
    <property type="entry name" value="PP-bd_ACP"/>
</dbReference>
<dbReference type="SMART" id="SM00825">
    <property type="entry name" value="PKS_KS"/>
    <property type="match status" value="1"/>
</dbReference>
<dbReference type="Pfam" id="PF00698">
    <property type="entry name" value="Acyl_transf_1"/>
    <property type="match status" value="1"/>
</dbReference>
<dbReference type="InterPro" id="IPR016039">
    <property type="entry name" value="Thiolase-like"/>
</dbReference>
<dbReference type="InterPro" id="IPR020806">
    <property type="entry name" value="PKS_PP-bd"/>
</dbReference>
<dbReference type="FunFam" id="3.40.47.10:FF:000042">
    <property type="entry name" value="Polyketide synthase Pks13"/>
    <property type="match status" value="1"/>
</dbReference>
<dbReference type="GO" id="GO:0031177">
    <property type="term" value="F:phosphopantetheine binding"/>
    <property type="evidence" value="ECO:0007669"/>
    <property type="project" value="InterPro"/>
</dbReference>
<dbReference type="InterPro" id="IPR014030">
    <property type="entry name" value="Ketoacyl_synth_N"/>
</dbReference>
<dbReference type="InterPro" id="IPR020845">
    <property type="entry name" value="AMP-binding_CS"/>
</dbReference>
<dbReference type="InterPro" id="IPR016036">
    <property type="entry name" value="Malonyl_transacylase_ACP-bd"/>
</dbReference>
<evidence type="ECO:0000256" key="16">
    <source>
        <dbReference type="ARBA" id="ARBA00052745"/>
    </source>
</evidence>
<dbReference type="InterPro" id="IPR013968">
    <property type="entry name" value="PKS_KR"/>
</dbReference>
<dbReference type="InterPro" id="IPR001227">
    <property type="entry name" value="Ac_transferase_dom_sf"/>
</dbReference>
<keyword evidence="7" id="KW-0276">Fatty acid metabolism</keyword>
<evidence type="ECO:0000256" key="23">
    <source>
        <dbReference type="PROSITE-ProRule" id="PRU01363"/>
    </source>
</evidence>
<organism evidence="27 28">
    <name type="scientific">Phenylobacterium haematophilum</name>
    <dbReference type="NCBI Taxonomy" id="98513"/>
    <lineage>
        <taxon>Bacteria</taxon>
        <taxon>Pseudomonadati</taxon>
        <taxon>Pseudomonadota</taxon>
        <taxon>Alphaproteobacteria</taxon>
        <taxon>Caulobacterales</taxon>
        <taxon>Caulobacteraceae</taxon>
        <taxon>Phenylobacterium</taxon>
    </lineage>
</organism>
<dbReference type="GO" id="GO:0005886">
    <property type="term" value="C:plasma membrane"/>
    <property type="evidence" value="ECO:0007669"/>
    <property type="project" value="TreeGrafter"/>
</dbReference>
<dbReference type="GO" id="GO:0016491">
    <property type="term" value="F:oxidoreductase activity"/>
    <property type="evidence" value="ECO:0007669"/>
    <property type="project" value="UniProtKB-KW"/>
</dbReference>
<evidence type="ECO:0000259" key="26">
    <source>
        <dbReference type="PROSITE" id="PS52019"/>
    </source>
</evidence>
<dbReference type="PROSITE" id="PS00012">
    <property type="entry name" value="PHOSPHOPANTETHEINE"/>
    <property type="match status" value="1"/>
</dbReference>
<dbReference type="GO" id="GO:0044550">
    <property type="term" value="P:secondary metabolite biosynthetic process"/>
    <property type="evidence" value="ECO:0007669"/>
    <property type="project" value="UniProtKB-ARBA"/>
</dbReference>
<dbReference type="GO" id="GO:0034081">
    <property type="term" value="C:polyketide synthase complex"/>
    <property type="evidence" value="ECO:0007669"/>
    <property type="project" value="UniProtKB-ARBA"/>
</dbReference>
<evidence type="ECO:0000256" key="4">
    <source>
        <dbReference type="ARBA" id="ARBA00022553"/>
    </source>
</evidence>
<dbReference type="Gene3D" id="3.30.559.30">
    <property type="entry name" value="Nonribosomal peptide synthetase, condensation domain"/>
    <property type="match status" value="1"/>
</dbReference>
<dbReference type="Pfam" id="PF14765">
    <property type="entry name" value="PS-DH"/>
    <property type="match status" value="1"/>
</dbReference>
<dbReference type="InterPro" id="IPR049552">
    <property type="entry name" value="PKS_DH_N"/>
</dbReference>
<dbReference type="InterPro" id="IPR014043">
    <property type="entry name" value="Acyl_transferase_dom"/>
</dbReference>
<dbReference type="Gene3D" id="1.10.1200.10">
    <property type="entry name" value="ACP-like"/>
    <property type="match status" value="2"/>
</dbReference>
<keyword evidence="9" id="KW-0560">Oxidoreductase</keyword>
<dbReference type="SUPFAM" id="SSF53901">
    <property type="entry name" value="Thiolase-like"/>
    <property type="match status" value="1"/>
</dbReference>
<comment type="catalytic activity">
    <reaction evidence="15">
        <text>docosanoyl-[(phenol)carboxyphthiodiolenone synthase] + 2 (S)-methylmalonyl-CoA + 3 malonyl-CoA + 5 NADPH + 10 H(+) = C34-carboxyphthiodiolenone-[(phenol)carboxyphthiodiolenone synthase] + 5 CO2 + 5 NADP(+) + 5 CoA + 2 H2O</text>
        <dbReference type="Rhea" id="RHEA:57752"/>
        <dbReference type="Rhea" id="RHEA-COMP:14987"/>
        <dbReference type="Rhea" id="RHEA-COMP:14988"/>
        <dbReference type="ChEBI" id="CHEBI:15377"/>
        <dbReference type="ChEBI" id="CHEBI:15378"/>
        <dbReference type="ChEBI" id="CHEBI:16526"/>
        <dbReference type="ChEBI" id="CHEBI:57287"/>
        <dbReference type="ChEBI" id="CHEBI:57327"/>
        <dbReference type="ChEBI" id="CHEBI:57384"/>
        <dbReference type="ChEBI" id="CHEBI:57783"/>
        <dbReference type="ChEBI" id="CHEBI:58349"/>
        <dbReference type="ChEBI" id="CHEBI:142237"/>
        <dbReference type="ChEBI" id="CHEBI:142238"/>
        <dbReference type="EC" id="2.3.1.292"/>
    </reaction>
</comment>
<feature type="domain" description="PKS/mFAS DH" evidence="26">
    <location>
        <begin position="1316"/>
        <end position="1588"/>
    </location>
</feature>
<dbReference type="Pfam" id="PF16197">
    <property type="entry name" value="KAsynt_C_assoc"/>
    <property type="match status" value="1"/>
</dbReference>
<evidence type="ECO:0000256" key="8">
    <source>
        <dbReference type="ARBA" id="ARBA00022857"/>
    </source>
</evidence>
<evidence type="ECO:0000313" key="28">
    <source>
        <dbReference type="Proteomes" id="UP000530564"/>
    </source>
</evidence>
<dbReference type="Gene3D" id="3.40.47.10">
    <property type="match status" value="1"/>
</dbReference>
<dbReference type="EC" id="2.3.1.292" evidence="18"/>
<comment type="catalytic activity">
    <reaction evidence="13">
        <text>17-(4-hydroxyphenyl)heptadecanoyl-[(phenol)carboxyphthiodiolenone synthase] + 2 (S)-methylmalonyl-CoA + 3 malonyl-CoA + 5 NADPH + 10 H(+) = C35-(phenol)carboxyphthiodiolenone-[(phenol)carboxyphthiodiolenone synthase] + 5 CO2 + 5 NADP(+) + 5 CoA + 2 H2O</text>
        <dbReference type="Rhea" id="RHEA:57756"/>
        <dbReference type="Rhea" id="RHEA-COMP:14272"/>
        <dbReference type="Rhea" id="RHEA-COMP:14989"/>
        <dbReference type="ChEBI" id="CHEBI:15377"/>
        <dbReference type="ChEBI" id="CHEBI:15378"/>
        <dbReference type="ChEBI" id="CHEBI:16526"/>
        <dbReference type="ChEBI" id="CHEBI:57287"/>
        <dbReference type="ChEBI" id="CHEBI:57327"/>
        <dbReference type="ChEBI" id="CHEBI:57384"/>
        <dbReference type="ChEBI" id="CHEBI:57783"/>
        <dbReference type="ChEBI" id="CHEBI:58349"/>
        <dbReference type="ChEBI" id="CHEBI:133300"/>
        <dbReference type="ChEBI" id="CHEBI:142259"/>
        <dbReference type="EC" id="2.3.1.292"/>
    </reaction>
</comment>
<dbReference type="SUPFAM" id="SSF53474">
    <property type="entry name" value="alpha/beta-Hydrolases"/>
    <property type="match status" value="1"/>
</dbReference>
<keyword evidence="6" id="KW-0677">Repeat</keyword>
<dbReference type="EMBL" id="JACIDK010000003">
    <property type="protein sequence ID" value="MBB3891584.1"/>
    <property type="molecule type" value="Genomic_DNA"/>
</dbReference>
<dbReference type="InterPro" id="IPR057326">
    <property type="entry name" value="KR_dom"/>
</dbReference>
<comment type="function">
    <text evidence="17">Part of the PpsABCDE complex involved in the biosynthesis of the lipid core common to phthiocerols and phenolphthiocerols by successive additions of malonyl-CoA or methylmalonyl-CoA extender units. PpsA can accept as substrate the activated forms of either icosanoyl (C20), docosanoyl (C22) or lignoceroyl (C24) groups from FadD26, or a (4-hydroxyphenyl)-C17 or (4-hydroxyphenyl)-C19 fatty acyl from FadD29. PpsA initiates the biosynthesis and extends its substrate using a malonyl-CoA extender unit. The PpsB and PpsC proteins add the second and third malonyl-CoA extender units. PpsD adds an (R)-methylmalonyl unit and PpsE adds a second (R)-methylmalonyl unit. The incorporation of the methylmalonyl units results in formation of two branched methyl groups in the elongated product.</text>
</comment>
<feature type="domain" description="Carrier" evidence="24">
    <location>
        <begin position="1657"/>
        <end position="1732"/>
    </location>
</feature>
<dbReference type="Pfam" id="PF00668">
    <property type="entry name" value="Condensation"/>
    <property type="match status" value="1"/>
</dbReference>
<dbReference type="SMART" id="SM00826">
    <property type="entry name" value="PKS_DH"/>
    <property type="match status" value="1"/>
</dbReference>
<dbReference type="Gene3D" id="3.30.559.10">
    <property type="entry name" value="Chloramphenicol acetyltransferase-like domain"/>
    <property type="match status" value="1"/>
</dbReference>
<dbReference type="Pfam" id="PF00975">
    <property type="entry name" value="Thioesterase"/>
    <property type="match status" value="1"/>
</dbReference>
<evidence type="ECO:0000256" key="12">
    <source>
        <dbReference type="ARBA" id="ARBA00029443"/>
    </source>
</evidence>
<evidence type="ECO:0000256" key="3">
    <source>
        <dbReference type="ARBA" id="ARBA00022450"/>
    </source>
</evidence>
<gene>
    <name evidence="27" type="ORF">GGQ61_002312</name>
</gene>
<dbReference type="InterPro" id="IPR042104">
    <property type="entry name" value="PKS_dehydratase_sf"/>
</dbReference>
<dbReference type="InterPro" id="IPR023213">
    <property type="entry name" value="CAT-like_dom_sf"/>
</dbReference>
<evidence type="ECO:0000256" key="1">
    <source>
        <dbReference type="ARBA" id="ARBA00001937"/>
    </source>
</evidence>
<dbReference type="Pfam" id="PF21089">
    <property type="entry name" value="PKS_DH_N"/>
    <property type="match status" value="1"/>
</dbReference>
<dbReference type="Pfam" id="PF00550">
    <property type="entry name" value="PP-binding"/>
    <property type="match status" value="2"/>
</dbReference>
<dbReference type="Gene3D" id="3.10.129.110">
    <property type="entry name" value="Polyketide synthase dehydratase"/>
    <property type="match status" value="1"/>
</dbReference>
<evidence type="ECO:0000256" key="19">
    <source>
        <dbReference type="ARBA" id="ARBA00073623"/>
    </source>
</evidence>
<dbReference type="InterPro" id="IPR010071">
    <property type="entry name" value="AA_adenyl_dom"/>
</dbReference>
<dbReference type="InterPro" id="IPR036291">
    <property type="entry name" value="NAD(P)-bd_dom_sf"/>
</dbReference>
<dbReference type="Gene3D" id="3.40.366.10">
    <property type="entry name" value="Malonyl-Coenzyme A Acyl Carrier Protein, domain 2"/>
    <property type="match status" value="1"/>
</dbReference>
<dbReference type="SUPFAM" id="SSF51735">
    <property type="entry name" value="NAD(P)-binding Rossmann-fold domains"/>
    <property type="match status" value="2"/>
</dbReference>